<gene>
    <name evidence="2" type="ORF">B0H64DRAFT_397396</name>
</gene>
<dbReference type="RefSeq" id="XP_062659611.1">
    <property type="nucleotide sequence ID" value="XM_062803866.1"/>
</dbReference>
<feature type="transmembrane region" description="Helical" evidence="1">
    <location>
        <begin position="20"/>
        <end position="42"/>
    </location>
</feature>
<sequence length="80" mass="8384">MCTEKFQVRLGKPGRFRGPFVSSILPFFLAPAAGEPAGYLLAGARLVIRARAVSALGLMIHSGSGGGEISGGYLGTYILW</sequence>
<reference evidence="2" key="1">
    <citation type="journal article" date="2023" name="Mol. Phylogenet. Evol.">
        <title>Genome-scale phylogeny and comparative genomics of the fungal order Sordariales.</title>
        <authorList>
            <person name="Hensen N."/>
            <person name="Bonometti L."/>
            <person name="Westerberg I."/>
            <person name="Brannstrom I.O."/>
            <person name="Guillou S."/>
            <person name="Cros-Aarteil S."/>
            <person name="Calhoun S."/>
            <person name="Haridas S."/>
            <person name="Kuo A."/>
            <person name="Mondo S."/>
            <person name="Pangilinan J."/>
            <person name="Riley R."/>
            <person name="LaButti K."/>
            <person name="Andreopoulos B."/>
            <person name="Lipzen A."/>
            <person name="Chen C."/>
            <person name="Yan M."/>
            <person name="Daum C."/>
            <person name="Ng V."/>
            <person name="Clum A."/>
            <person name="Steindorff A."/>
            <person name="Ohm R.A."/>
            <person name="Martin F."/>
            <person name="Silar P."/>
            <person name="Natvig D.O."/>
            <person name="Lalanne C."/>
            <person name="Gautier V."/>
            <person name="Ament-Velasquez S.L."/>
            <person name="Kruys A."/>
            <person name="Hutchinson M.I."/>
            <person name="Powell A.J."/>
            <person name="Barry K."/>
            <person name="Miller A.N."/>
            <person name="Grigoriev I.V."/>
            <person name="Debuchy R."/>
            <person name="Gladieux P."/>
            <person name="Hiltunen Thoren M."/>
            <person name="Johannesson H."/>
        </authorList>
    </citation>
    <scope>NUCLEOTIDE SEQUENCE</scope>
    <source>
        <strain evidence="2">CBS 168.71</strain>
    </source>
</reference>
<evidence type="ECO:0000313" key="3">
    <source>
        <dbReference type="Proteomes" id="UP001278766"/>
    </source>
</evidence>
<keyword evidence="1" id="KW-1133">Transmembrane helix</keyword>
<dbReference type="GeneID" id="87840814"/>
<organism evidence="2 3">
    <name type="scientific">Chaetomium fimeti</name>
    <dbReference type="NCBI Taxonomy" id="1854472"/>
    <lineage>
        <taxon>Eukaryota</taxon>
        <taxon>Fungi</taxon>
        <taxon>Dikarya</taxon>
        <taxon>Ascomycota</taxon>
        <taxon>Pezizomycotina</taxon>
        <taxon>Sordariomycetes</taxon>
        <taxon>Sordariomycetidae</taxon>
        <taxon>Sordariales</taxon>
        <taxon>Chaetomiaceae</taxon>
        <taxon>Chaetomium</taxon>
    </lineage>
</organism>
<comment type="caution">
    <text evidence="2">The sequence shown here is derived from an EMBL/GenBank/DDBJ whole genome shotgun (WGS) entry which is preliminary data.</text>
</comment>
<evidence type="ECO:0000256" key="1">
    <source>
        <dbReference type="SAM" id="Phobius"/>
    </source>
</evidence>
<reference evidence="2" key="2">
    <citation type="submission" date="2023-06" db="EMBL/GenBank/DDBJ databases">
        <authorList>
            <consortium name="Lawrence Berkeley National Laboratory"/>
            <person name="Haridas S."/>
            <person name="Hensen N."/>
            <person name="Bonometti L."/>
            <person name="Westerberg I."/>
            <person name="Brannstrom I.O."/>
            <person name="Guillou S."/>
            <person name="Cros-Aarteil S."/>
            <person name="Calhoun S."/>
            <person name="Kuo A."/>
            <person name="Mondo S."/>
            <person name="Pangilinan J."/>
            <person name="Riley R."/>
            <person name="Labutti K."/>
            <person name="Andreopoulos B."/>
            <person name="Lipzen A."/>
            <person name="Chen C."/>
            <person name="Yanf M."/>
            <person name="Daum C."/>
            <person name="Ng V."/>
            <person name="Clum A."/>
            <person name="Steindorff A."/>
            <person name="Ohm R."/>
            <person name="Martin F."/>
            <person name="Silar P."/>
            <person name="Natvig D."/>
            <person name="Lalanne C."/>
            <person name="Gautier V."/>
            <person name="Ament-Velasquez S.L."/>
            <person name="Kruys A."/>
            <person name="Hutchinson M.I."/>
            <person name="Powell A.J."/>
            <person name="Barry K."/>
            <person name="Miller A.N."/>
            <person name="Grigoriev I.V."/>
            <person name="Debuchy R."/>
            <person name="Gladieux P."/>
            <person name="Thoren M.H."/>
            <person name="Johannesson H."/>
        </authorList>
    </citation>
    <scope>NUCLEOTIDE SEQUENCE</scope>
    <source>
        <strain evidence="2">CBS 168.71</strain>
    </source>
</reference>
<dbReference type="AlphaFoldDB" id="A0AAE0HH30"/>
<keyword evidence="1" id="KW-0812">Transmembrane</keyword>
<dbReference type="EMBL" id="JAUEPN010000004">
    <property type="protein sequence ID" value="KAK3296097.1"/>
    <property type="molecule type" value="Genomic_DNA"/>
</dbReference>
<keyword evidence="1" id="KW-0472">Membrane</keyword>
<accession>A0AAE0HH30</accession>
<name>A0AAE0HH30_9PEZI</name>
<dbReference type="Proteomes" id="UP001278766">
    <property type="component" value="Unassembled WGS sequence"/>
</dbReference>
<keyword evidence="3" id="KW-1185">Reference proteome</keyword>
<proteinExistence type="predicted"/>
<evidence type="ECO:0000313" key="2">
    <source>
        <dbReference type="EMBL" id="KAK3296097.1"/>
    </source>
</evidence>
<protein>
    <submittedName>
        <fullName evidence="2">Uncharacterized protein</fullName>
    </submittedName>
</protein>